<sequence length="264" mass="29013">MLNIIFNNPSVYQRVKSTNLLTNEVIQRLYRIIEKEILTNIYFEPALAWKCIIKRPWAQGSIGERNTLGTQQHAPLLQIDVPASKDTYANEIFVDTNSVEGPIRKYNLNGVAHVGSGFNRQNFTALAVVRELWEGMGMPSSALNSLTLLDASDSPALPSSYKIGILAQSSIALSALAAAHIHAIRNQVPVPRVEVPLKHAVIECKSERLYRLNGKSAPSTWGLVGGLHETLDGYVRIHDSFPNHAEGALELLGLPKDASRQSVS</sequence>
<evidence type="ECO:0000259" key="1">
    <source>
        <dbReference type="Pfam" id="PF14330"/>
    </source>
</evidence>
<dbReference type="InterPro" id="IPR025496">
    <property type="entry name" value="DUF4387"/>
</dbReference>
<keyword evidence="3" id="KW-1185">Reference proteome</keyword>
<dbReference type="EMBL" id="QLNT01000004">
    <property type="protein sequence ID" value="KAF3075147.1"/>
    <property type="molecule type" value="Genomic_DNA"/>
</dbReference>
<gene>
    <name evidence="2" type="ORF">CFAM422_003214</name>
</gene>
<evidence type="ECO:0000313" key="3">
    <source>
        <dbReference type="Proteomes" id="UP000801864"/>
    </source>
</evidence>
<dbReference type="Pfam" id="PF14330">
    <property type="entry name" value="DUF4387"/>
    <property type="match status" value="1"/>
</dbReference>
<comment type="caution">
    <text evidence="2">The sequence shown here is derived from an EMBL/GenBank/DDBJ whole genome shotgun (WGS) entry which is preliminary data.</text>
</comment>
<feature type="domain" description="DUF4387" evidence="1">
    <location>
        <begin position="2"/>
        <end position="79"/>
    </location>
</feature>
<name>A0A9P4XNM1_9HYPO</name>
<reference evidence="2 3" key="1">
    <citation type="submission" date="2018-06" db="EMBL/GenBank/DDBJ databases">
        <title>Genome analysis of cellulolytic fungus Trichoderma lentiforme CFAM-422.</title>
        <authorList>
            <person name="Steindorff A.S."/>
            <person name="Formighieri E.F."/>
            <person name="Midorikawa G.E.O."/>
            <person name="Tamietti M.S."/>
            <person name="Ramos E.Z."/>
            <person name="Silva A.S."/>
            <person name="Bon E.P.S."/>
            <person name="Mendes T.D."/>
            <person name="Damaso M.C.T."/>
            <person name="Favaro L.C.L."/>
        </authorList>
    </citation>
    <scope>NUCLEOTIDE SEQUENCE [LARGE SCALE GENOMIC DNA]</scope>
    <source>
        <strain evidence="2 3">CFAM-422</strain>
    </source>
</reference>
<dbReference type="Proteomes" id="UP000801864">
    <property type="component" value="Unassembled WGS sequence"/>
</dbReference>
<evidence type="ECO:0000313" key="2">
    <source>
        <dbReference type="EMBL" id="KAF3075147.1"/>
    </source>
</evidence>
<dbReference type="AlphaFoldDB" id="A0A9P4XNM1"/>
<proteinExistence type="predicted"/>
<dbReference type="InterPro" id="IPR023606">
    <property type="entry name" value="CoA-Trfase_III_dom_1_sf"/>
</dbReference>
<organism evidence="2 3">
    <name type="scientific">Trichoderma lentiforme</name>
    <dbReference type="NCBI Taxonomy" id="1567552"/>
    <lineage>
        <taxon>Eukaryota</taxon>
        <taxon>Fungi</taxon>
        <taxon>Dikarya</taxon>
        <taxon>Ascomycota</taxon>
        <taxon>Pezizomycotina</taxon>
        <taxon>Sordariomycetes</taxon>
        <taxon>Hypocreomycetidae</taxon>
        <taxon>Hypocreales</taxon>
        <taxon>Hypocreaceae</taxon>
        <taxon>Trichoderma</taxon>
    </lineage>
</organism>
<dbReference type="SUPFAM" id="SSF89796">
    <property type="entry name" value="CoA-transferase family III (CaiB/BaiF)"/>
    <property type="match status" value="1"/>
</dbReference>
<accession>A0A9P4XNM1</accession>
<protein>
    <recommendedName>
        <fullName evidence="1">DUF4387 domain-containing protein</fullName>
    </recommendedName>
</protein>